<dbReference type="InterPro" id="IPR001867">
    <property type="entry name" value="OmpR/PhoB-type_DNA-bd"/>
</dbReference>
<dbReference type="RefSeq" id="WP_235067948.1">
    <property type="nucleotide sequence ID" value="NZ_JAKFGM010000002.1"/>
</dbReference>
<reference evidence="5" key="1">
    <citation type="submission" date="2022-01" db="EMBL/GenBank/DDBJ databases">
        <authorList>
            <person name="Jo J.-H."/>
            <person name="Im W.-T."/>
        </authorList>
    </citation>
    <scope>NUCLEOTIDE SEQUENCE</scope>
    <source>
        <strain evidence="5">G124</strain>
    </source>
</reference>
<dbReference type="GO" id="GO:0006355">
    <property type="term" value="P:regulation of DNA-templated transcription"/>
    <property type="evidence" value="ECO:0007669"/>
    <property type="project" value="InterPro"/>
</dbReference>
<dbReference type="Gene3D" id="1.10.10.10">
    <property type="entry name" value="Winged helix-like DNA-binding domain superfamily/Winged helix DNA-binding domain"/>
    <property type="match status" value="1"/>
</dbReference>
<dbReference type="InterPro" id="IPR016032">
    <property type="entry name" value="Sig_transdc_resp-reg_C-effctor"/>
</dbReference>
<dbReference type="SUPFAM" id="SSF46894">
    <property type="entry name" value="C-terminal effector domain of the bipartite response regulators"/>
    <property type="match status" value="1"/>
</dbReference>
<comment type="caution">
    <text evidence="5">The sequence shown here is derived from an EMBL/GenBank/DDBJ whole genome shotgun (WGS) entry which is preliminary data.</text>
</comment>
<evidence type="ECO:0000256" key="3">
    <source>
        <dbReference type="SAM" id="Phobius"/>
    </source>
</evidence>
<dbReference type="GO" id="GO:0003677">
    <property type="term" value="F:DNA binding"/>
    <property type="evidence" value="ECO:0007669"/>
    <property type="project" value="UniProtKB-UniRule"/>
</dbReference>
<evidence type="ECO:0000259" key="4">
    <source>
        <dbReference type="PROSITE" id="PS51755"/>
    </source>
</evidence>
<dbReference type="Gene3D" id="3.40.50.10070">
    <property type="entry name" value="TolB, N-terminal domain"/>
    <property type="match status" value="1"/>
</dbReference>
<dbReference type="SMART" id="SM00862">
    <property type="entry name" value="Trans_reg_C"/>
    <property type="match status" value="1"/>
</dbReference>
<feature type="domain" description="OmpR/PhoB-type" evidence="4">
    <location>
        <begin position="3"/>
        <end position="102"/>
    </location>
</feature>
<evidence type="ECO:0000256" key="1">
    <source>
        <dbReference type="ARBA" id="ARBA00023125"/>
    </source>
</evidence>
<feature type="transmembrane region" description="Helical" evidence="3">
    <location>
        <begin position="131"/>
        <end position="149"/>
    </location>
</feature>
<keyword evidence="3" id="KW-0472">Membrane</keyword>
<dbReference type="GO" id="GO:0000160">
    <property type="term" value="P:phosphorelay signal transduction system"/>
    <property type="evidence" value="ECO:0007669"/>
    <property type="project" value="InterPro"/>
</dbReference>
<feature type="DNA-binding region" description="OmpR/PhoB-type" evidence="2">
    <location>
        <begin position="3"/>
        <end position="102"/>
    </location>
</feature>
<name>A0A9X1TYR5_9SPHN</name>
<dbReference type="Gene3D" id="1.25.40.10">
    <property type="entry name" value="Tetratricopeptide repeat domain"/>
    <property type="match status" value="1"/>
</dbReference>
<dbReference type="Proteomes" id="UP001139410">
    <property type="component" value="Unassembled WGS sequence"/>
</dbReference>
<keyword evidence="3" id="KW-0812">Transmembrane</keyword>
<proteinExistence type="predicted"/>
<accession>A0A9X1TYR5</accession>
<keyword evidence="1 2" id="KW-0238">DNA-binding</keyword>
<dbReference type="CDD" id="cd00383">
    <property type="entry name" value="trans_reg_C"/>
    <property type="match status" value="1"/>
</dbReference>
<gene>
    <name evidence="5" type="ORF">LVY65_10080</name>
</gene>
<dbReference type="InterPro" id="IPR036388">
    <property type="entry name" value="WH-like_DNA-bd_sf"/>
</dbReference>
<evidence type="ECO:0000256" key="2">
    <source>
        <dbReference type="PROSITE-ProRule" id="PRU01091"/>
    </source>
</evidence>
<organism evidence="5 6">
    <name type="scientific">Sphingomonas cremea</name>
    <dbReference type="NCBI Taxonomy" id="2904799"/>
    <lineage>
        <taxon>Bacteria</taxon>
        <taxon>Pseudomonadati</taxon>
        <taxon>Pseudomonadota</taxon>
        <taxon>Alphaproteobacteria</taxon>
        <taxon>Sphingomonadales</taxon>
        <taxon>Sphingomonadaceae</taxon>
        <taxon>Sphingomonas</taxon>
    </lineage>
</organism>
<protein>
    <submittedName>
        <fullName evidence="5">Winged helix-turn-helix domain-containing protein</fullName>
    </submittedName>
</protein>
<sequence>MERRRYLIAGSLWLDRQDERLWRDGRHIRLGGKAFALLRALMERPRTLVTKSELFDTVWTGLAVSESVLTTAVKEARQAIGDDARQPKLIQTVYGRGYRFLREVEASDEPPNAPIGRTIRWPPLSIRDRRLWAGLAAILLVVLTISVIMTRLQAPGRETAVATVAAHPKSIAVLPFEDLSPKNDQQWFAAGLTEEILNSLARTPDLHVAARTSTMSIKPGDVREIGRRLNVAHILEGSVRRDGDRVRVTAQLIRTSDGFHLWSQNYDRPANDVVSIQENIAVAIAQSLNTIMSPQRLQAMVILGTRSVEAYDEYLKGLAYERRGLVTGADTDTRLAYEAYERARTIDPAFAAAQWEAAQAWFGNTTRVGSSLTEKRGSDEQRLQEYLTRVDAAIASSQGRPDNFKYRSARALMDLRFREALQLMLRYLDERPRDLDAWEDLVDLTGYAENRQLMAKAAERIHTLSMESGSPKSRAITASVLSLDIPNAVRRSREQLARSPGEALIQYQAHRAFLWGGRRDEARDILMQIRASSLPEENKLLAELRQACADGGSGAREIAARMARLPDASLSNAWQSTQLLGDTKRAVEVLKPLDRPERLTTLMQYLVYPTFDARPYPLLQARLKADGVTRPPPAPIPFACHA</sequence>
<keyword evidence="3" id="KW-1133">Transmembrane helix</keyword>
<evidence type="ECO:0000313" key="6">
    <source>
        <dbReference type="Proteomes" id="UP001139410"/>
    </source>
</evidence>
<dbReference type="PANTHER" id="PTHR47691">
    <property type="entry name" value="REGULATOR-RELATED"/>
    <property type="match status" value="1"/>
</dbReference>
<dbReference type="EMBL" id="JAKFGM010000002">
    <property type="protein sequence ID" value="MCF2515408.1"/>
    <property type="molecule type" value="Genomic_DNA"/>
</dbReference>
<dbReference type="AlphaFoldDB" id="A0A9X1TYR5"/>
<keyword evidence="6" id="KW-1185">Reference proteome</keyword>
<evidence type="ECO:0000313" key="5">
    <source>
        <dbReference type="EMBL" id="MCF2515408.1"/>
    </source>
</evidence>
<dbReference type="Pfam" id="PF00486">
    <property type="entry name" value="Trans_reg_C"/>
    <property type="match status" value="1"/>
</dbReference>
<dbReference type="InterPro" id="IPR011990">
    <property type="entry name" value="TPR-like_helical_dom_sf"/>
</dbReference>
<dbReference type="PROSITE" id="PS51755">
    <property type="entry name" value="OMPR_PHOB"/>
    <property type="match status" value="1"/>
</dbReference>
<dbReference type="PANTHER" id="PTHR47691:SF3">
    <property type="entry name" value="HTH-TYPE TRANSCRIPTIONAL REGULATOR RV0890C-RELATED"/>
    <property type="match status" value="1"/>
</dbReference>